<feature type="domain" description="AB hydrolase-1" evidence="4">
    <location>
        <begin position="111"/>
        <end position="242"/>
    </location>
</feature>
<dbReference type="PATRIC" id="fig|927661.3.peg.3330"/>
<evidence type="ECO:0000259" key="5">
    <source>
        <dbReference type="Pfam" id="PF08386"/>
    </source>
</evidence>
<dbReference type="AlphaFoldDB" id="A0A010Z4A3"/>
<comment type="caution">
    <text evidence="6">The sequence shown here is derived from an EMBL/GenBank/DDBJ whole genome shotgun (WGS) entry which is preliminary data.</text>
</comment>
<gene>
    <name evidence="6" type="ORF">CryarDRAFT_3371</name>
</gene>
<evidence type="ECO:0000256" key="3">
    <source>
        <dbReference type="SAM" id="SignalP"/>
    </source>
</evidence>
<organism evidence="6 7">
    <name type="scientific">Cryptosporangium arvum DSM 44712</name>
    <dbReference type="NCBI Taxonomy" id="927661"/>
    <lineage>
        <taxon>Bacteria</taxon>
        <taxon>Bacillati</taxon>
        <taxon>Actinomycetota</taxon>
        <taxon>Actinomycetes</taxon>
        <taxon>Cryptosporangiales</taxon>
        <taxon>Cryptosporangiaceae</taxon>
        <taxon>Cryptosporangium</taxon>
    </lineage>
</organism>
<protein>
    <submittedName>
        <fullName evidence="6">Putative hydrolase or acyltransferase of alpha/beta superfamily</fullName>
    </submittedName>
</protein>
<dbReference type="Gene3D" id="3.40.50.1820">
    <property type="entry name" value="alpha/beta hydrolase"/>
    <property type="match status" value="1"/>
</dbReference>
<dbReference type="GO" id="GO:0016746">
    <property type="term" value="F:acyltransferase activity"/>
    <property type="evidence" value="ECO:0007669"/>
    <property type="project" value="UniProtKB-KW"/>
</dbReference>
<keyword evidence="6" id="KW-0012">Acyltransferase</keyword>
<keyword evidence="3" id="KW-0732">Signal</keyword>
<reference evidence="6 7" key="1">
    <citation type="submission" date="2013-07" db="EMBL/GenBank/DDBJ databases">
        <authorList>
            <consortium name="DOE Joint Genome Institute"/>
            <person name="Eisen J."/>
            <person name="Huntemann M."/>
            <person name="Han J."/>
            <person name="Chen A."/>
            <person name="Kyrpides N."/>
            <person name="Mavromatis K."/>
            <person name="Markowitz V."/>
            <person name="Palaniappan K."/>
            <person name="Ivanova N."/>
            <person name="Schaumberg A."/>
            <person name="Pati A."/>
            <person name="Liolios K."/>
            <person name="Nordberg H.P."/>
            <person name="Cantor M.N."/>
            <person name="Hua S.X."/>
            <person name="Woyke T."/>
        </authorList>
    </citation>
    <scope>NUCLEOTIDE SEQUENCE [LARGE SCALE GENOMIC DNA]</scope>
    <source>
        <strain evidence="6 7">DSM 44712</strain>
    </source>
</reference>
<sequence>MKNLAILVAALLLAAGAPASATAAPAAPTPPVPKISWKSCGSAPALADFQCAQVEVPTDYDDPRAGTTTLAVTRLPATDKAKRIGSLFTNPGGPGVPGVSFVQIVGKLAWTPAVRARFDIIGFDPRGVGASDPVTCFTTSQKELAFFADDPVFPMTGKEVQQKFATAKKLAAACRDRSGDRYAHGSTANVARDLDLLRRAVGDEKLTYHGYSYGTFLGATYAKLFPGDVRALVLDGAVDPAAYTGSNGDRRPLAVRLGSHLGGDETIDQFYKKCREAACALAEVGDPEQVTERVLAGLTKRPIRNVLPNGTTFEVSYDDAVQLIHSALSSSASWPQLATLLTVYAKVQAEGKTSVTLTVAQAPSELLAMSPRPEEYTSGAPSFGVCSETAPAGGLRKLPRLAEEAEAEAPHFGRNRAWNSTMCETWTVRDRDAFTGPWDQAVKAPVLVVGTRWDPATPYRYTRTAADYFPDGRVLTVDAWGHTSLAKSACADTAIERYLVSAEATDGTVCAANGGPFDPRPAK</sequence>
<dbReference type="Pfam" id="PF00561">
    <property type="entry name" value="Abhydrolase_1"/>
    <property type="match status" value="1"/>
</dbReference>
<dbReference type="InterPro" id="IPR000073">
    <property type="entry name" value="AB_hydrolase_1"/>
</dbReference>
<dbReference type="EMBL" id="JFBT01000001">
    <property type="protein sequence ID" value="EXG82213.1"/>
    <property type="molecule type" value="Genomic_DNA"/>
</dbReference>
<evidence type="ECO:0000259" key="4">
    <source>
        <dbReference type="Pfam" id="PF00561"/>
    </source>
</evidence>
<feature type="signal peptide" evidence="3">
    <location>
        <begin position="1"/>
        <end position="23"/>
    </location>
</feature>
<dbReference type="HOGENOM" id="CLU_013364_3_1_11"/>
<dbReference type="OrthoDB" id="3930934at2"/>
<evidence type="ECO:0000256" key="2">
    <source>
        <dbReference type="ARBA" id="ARBA00022801"/>
    </source>
</evidence>
<name>A0A010Z4A3_9ACTN</name>
<evidence type="ECO:0000313" key="6">
    <source>
        <dbReference type="EMBL" id="EXG82213.1"/>
    </source>
</evidence>
<dbReference type="Pfam" id="PF08386">
    <property type="entry name" value="Abhydrolase_4"/>
    <property type="match status" value="1"/>
</dbReference>
<dbReference type="GO" id="GO:0016787">
    <property type="term" value="F:hydrolase activity"/>
    <property type="evidence" value="ECO:0007669"/>
    <property type="project" value="UniProtKB-KW"/>
</dbReference>
<dbReference type="SUPFAM" id="SSF53474">
    <property type="entry name" value="alpha/beta-Hydrolases"/>
    <property type="match status" value="1"/>
</dbReference>
<dbReference type="InterPro" id="IPR013595">
    <property type="entry name" value="Pept_S33_TAP-like_C"/>
</dbReference>
<keyword evidence="2 6" id="KW-0378">Hydrolase</keyword>
<accession>A0A010Z4A3</accession>
<dbReference type="PANTHER" id="PTHR43248">
    <property type="entry name" value="2-SUCCINYL-6-HYDROXY-2,4-CYCLOHEXADIENE-1-CARBOXYLATE SYNTHASE"/>
    <property type="match status" value="1"/>
</dbReference>
<dbReference type="PANTHER" id="PTHR43248:SF25">
    <property type="entry name" value="AB HYDROLASE-1 DOMAIN-CONTAINING PROTEIN-RELATED"/>
    <property type="match status" value="1"/>
</dbReference>
<keyword evidence="7" id="KW-1185">Reference proteome</keyword>
<evidence type="ECO:0000313" key="7">
    <source>
        <dbReference type="Proteomes" id="UP000021053"/>
    </source>
</evidence>
<comment type="similarity">
    <text evidence="1">Belongs to the peptidase S33 family.</text>
</comment>
<evidence type="ECO:0000256" key="1">
    <source>
        <dbReference type="ARBA" id="ARBA00010088"/>
    </source>
</evidence>
<feature type="chain" id="PRO_5039647692" evidence="3">
    <location>
        <begin position="24"/>
        <end position="523"/>
    </location>
</feature>
<dbReference type="Proteomes" id="UP000021053">
    <property type="component" value="Unassembled WGS sequence"/>
</dbReference>
<proteinExistence type="inferred from homology"/>
<dbReference type="InterPro" id="IPR029058">
    <property type="entry name" value="AB_hydrolase_fold"/>
</dbReference>
<dbReference type="InterPro" id="IPR051601">
    <property type="entry name" value="Serine_prot/Carboxylest_S33"/>
</dbReference>
<feature type="domain" description="Peptidase S33 tripeptidyl aminopeptidase-like C-terminal" evidence="5">
    <location>
        <begin position="410"/>
        <end position="510"/>
    </location>
</feature>
<keyword evidence="6" id="KW-0808">Transferase</keyword>